<proteinExistence type="predicted"/>
<organism evidence="1 2">
    <name type="scientific">Rickettsia argasii T170-B</name>
    <dbReference type="NCBI Taxonomy" id="1268837"/>
    <lineage>
        <taxon>Bacteria</taxon>
        <taxon>Pseudomonadati</taxon>
        <taxon>Pseudomonadota</taxon>
        <taxon>Alphaproteobacteria</taxon>
        <taxon>Rickettsiales</taxon>
        <taxon>Rickettsiaceae</taxon>
        <taxon>Rickettsieae</taxon>
        <taxon>Rickettsia</taxon>
        <taxon>spotted fever group</taxon>
    </lineage>
</organism>
<dbReference type="Proteomes" id="UP000033736">
    <property type="component" value="Unassembled WGS sequence"/>
</dbReference>
<protein>
    <submittedName>
        <fullName evidence="1">Uncharacterized protein</fullName>
    </submittedName>
</protein>
<evidence type="ECO:0000313" key="1">
    <source>
        <dbReference type="EMBL" id="KJW04987.1"/>
    </source>
</evidence>
<gene>
    <name evidence="1" type="ORF">RAT170B_0683</name>
</gene>
<accession>A0A0F3RFS6</accession>
<keyword evidence="2" id="KW-1185">Reference proteome</keyword>
<sequence>MHISKKFYNFQLKRAIIMIILLKVHRTEAPLPDFPISLRLSSNTLLVCGPTASLSLLNLLFPKLTIVSATSTFGSDNNFTVFMFAKFIGNLN</sequence>
<comment type="caution">
    <text evidence="1">The sequence shown here is derived from an EMBL/GenBank/DDBJ whole genome shotgun (WGS) entry which is preliminary data.</text>
</comment>
<dbReference type="AlphaFoldDB" id="A0A0F3RFS6"/>
<reference evidence="1 2" key="1">
    <citation type="submission" date="2015-01" db="EMBL/GenBank/DDBJ databases">
        <title>Genome Sequencing of Rickettsiales /home/snadendla/prok_pipe/test/illegal_ec_num.txt.</title>
        <authorList>
            <person name="Daugherty S.C."/>
            <person name="Su Q."/>
            <person name="Abolude K."/>
            <person name="Beier-Sexton M."/>
            <person name="Carlyon J.A."/>
            <person name="Carter R."/>
            <person name="Day N.P."/>
            <person name="Dumler S.J."/>
            <person name="Dyachenko V."/>
            <person name="Godinez A."/>
            <person name="Kurtti T.J."/>
            <person name="Lichay M."/>
            <person name="Mullins K.E."/>
            <person name="Ott S."/>
            <person name="Pappas-Brown V."/>
            <person name="Paris D.H."/>
            <person name="Patel P."/>
            <person name="Richards A.L."/>
            <person name="Sadzewicz L."/>
            <person name="Sears K."/>
            <person name="Seidman D."/>
            <person name="Sengamalay N."/>
            <person name="Stenos J."/>
            <person name="Tallon L.J."/>
            <person name="Vincent G."/>
            <person name="Fraser C.M."/>
            <person name="Munderloh U."/>
            <person name="Dunning-Hotopp J.C."/>
        </authorList>
    </citation>
    <scope>NUCLEOTIDE SEQUENCE [LARGE SCALE GENOMIC DNA]</scope>
    <source>
        <strain evidence="1 2">T170-B</strain>
    </source>
</reference>
<name>A0A0F3RFS6_9RICK</name>
<dbReference type="PATRIC" id="fig|1268837.3.peg.800"/>
<evidence type="ECO:0000313" key="2">
    <source>
        <dbReference type="Proteomes" id="UP000033736"/>
    </source>
</evidence>
<dbReference type="EMBL" id="LAOQ01000002">
    <property type="protein sequence ID" value="KJW04987.1"/>
    <property type="molecule type" value="Genomic_DNA"/>
</dbReference>